<dbReference type="GO" id="GO:0017116">
    <property type="term" value="F:single-stranded DNA helicase activity"/>
    <property type="evidence" value="ECO:0007669"/>
    <property type="project" value="TreeGrafter"/>
</dbReference>
<dbReference type="Gene3D" id="3.40.50.300">
    <property type="entry name" value="P-loop containing nucleotide triphosphate hydrolases"/>
    <property type="match status" value="1"/>
</dbReference>
<evidence type="ECO:0000256" key="1">
    <source>
        <dbReference type="ARBA" id="ARBA00002393"/>
    </source>
</evidence>
<dbReference type="CDD" id="cd00009">
    <property type="entry name" value="AAA"/>
    <property type="match status" value="1"/>
</dbReference>
<sequence>MKSRSDLFERTNNTKPIDAPLALRMRPRNLDEFIGQDHILGKGKLLRRLIDADKISSVVFYGPPGSGKSTLGHLICDITKSHFEKINAVTSNIAEMRQIINSAKTRYGIENKRTILFIDEIHRFNRAQQDVLMPDIENGNPILIGTTTYNPFFAINSPLLSRSQIFEFRSLSENDIINVLKNALKDKERGFGSLDINADEEAITFLAKMSDGDARRALNALEIGVLSTKKDKDGKIKFDIKAAEESIQKKIVAYDKDEDQHYDTISAFIKSMRGSDPDAALYWLAKMLYAGEDPRFIARRIVICASEDVGNADPQALVVANSAMQAQEFIGMPESRIILAQAVVYVACAPKSNASYMGLESASKDVEEGRIFEVPDSLKGTSYSGAKALGRGEGYKYAHDFKNHYVKQDYIPERKKYYIPGELGYEKKIKEWLGELKNINFNQGVLDDGKKEI</sequence>
<dbReference type="InterPro" id="IPR027417">
    <property type="entry name" value="P-loop_NTPase"/>
</dbReference>
<dbReference type="InterPro" id="IPR021886">
    <property type="entry name" value="MgsA_C"/>
</dbReference>
<dbReference type="GO" id="GO:0005524">
    <property type="term" value="F:ATP binding"/>
    <property type="evidence" value="ECO:0007669"/>
    <property type="project" value="UniProtKB-KW"/>
</dbReference>
<comment type="similarity">
    <text evidence="2">Belongs to the AAA ATPase family. RarA/MGS1/WRNIP1 subfamily.</text>
</comment>
<organism evidence="8 9">
    <name type="scientific">Candidatus Aquitaenariimonas noxiae</name>
    <dbReference type="NCBI Taxonomy" id="1974741"/>
    <lineage>
        <taxon>Bacteria</taxon>
        <taxon>Pseudomonadati</taxon>
        <taxon>Candidatus Omnitrophota</taxon>
        <taxon>Candidatus Aquitaenariimonas</taxon>
    </lineage>
</organism>
<dbReference type="InterPro" id="IPR003959">
    <property type="entry name" value="ATPase_AAA_core"/>
</dbReference>
<evidence type="ECO:0000256" key="6">
    <source>
        <dbReference type="ARBA" id="ARBA00022840"/>
    </source>
</evidence>
<name>A0A2J0KVM2_9BACT</name>
<dbReference type="InterPro" id="IPR003593">
    <property type="entry name" value="AAA+_ATPase"/>
</dbReference>
<comment type="function">
    <text evidence="1">DNA-dependent ATPase that plays important roles in cellular responses to stalled DNA replication processes.</text>
</comment>
<evidence type="ECO:0000256" key="3">
    <source>
        <dbReference type="ARBA" id="ARBA00020776"/>
    </source>
</evidence>
<protein>
    <recommendedName>
        <fullName evidence="3">Replication-associated recombination protein A</fullName>
    </recommendedName>
</protein>
<dbReference type="FunFam" id="1.10.8.60:FF:000029">
    <property type="entry name" value="Replication-associated recombination protein A"/>
    <property type="match status" value="1"/>
</dbReference>
<dbReference type="Proteomes" id="UP000230052">
    <property type="component" value="Unassembled WGS sequence"/>
</dbReference>
<dbReference type="SUPFAM" id="SSF48019">
    <property type="entry name" value="post-AAA+ oligomerization domain-like"/>
    <property type="match status" value="1"/>
</dbReference>
<dbReference type="PANTHER" id="PTHR13779">
    <property type="entry name" value="WERNER HELICASE-INTERACTING PROTEIN 1 FAMILY MEMBER"/>
    <property type="match status" value="1"/>
</dbReference>
<dbReference type="GO" id="GO:0016887">
    <property type="term" value="F:ATP hydrolysis activity"/>
    <property type="evidence" value="ECO:0007669"/>
    <property type="project" value="InterPro"/>
</dbReference>
<reference evidence="8 9" key="1">
    <citation type="submission" date="2017-09" db="EMBL/GenBank/DDBJ databases">
        <title>Depth-based differentiation of microbial function through sediment-hosted aquifers and enrichment of novel symbionts in the deep terrestrial subsurface.</title>
        <authorList>
            <person name="Probst A.J."/>
            <person name="Ladd B."/>
            <person name="Jarett J.K."/>
            <person name="Geller-Mcgrath D.E."/>
            <person name="Sieber C.M."/>
            <person name="Emerson J.B."/>
            <person name="Anantharaman K."/>
            <person name="Thomas B.C."/>
            <person name="Malmstrom R."/>
            <person name="Stieglmeier M."/>
            <person name="Klingl A."/>
            <person name="Woyke T."/>
            <person name="Ryan C.M."/>
            <person name="Banfield J.F."/>
        </authorList>
    </citation>
    <scope>NUCLEOTIDE SEQUENCE [LARGE SCALE GENOMIC DNA]</scope>
    <source>
        <strain evidence="8">CG07_land_8_20_14_0_80_42_15</strain>
    </source>
</reference>
<dbReference type="GO" id="GO:0006261">
    <property type="term" value="P:DNA-templated DNA replication"/>
    <property type="evidence" value="ECO:0007669"/>
    <property type="project" value="TreeGrafter"/>
</dbReference>
<dbReference type="GO" id="GO:0003677">
    <property type="term" value="F:DNA binding"/>
    <property type="evidence" value="ECO:0007669"/>
    <property type="project" value="InterPro"/>
</dbReference>
<dbReference type="FunFam" id="1.20.272.10:FF:000001">
    <property type="entry name" value="Putative AAA family ATPase"/>
    <property type="match status" value="1"/>
</dbReference>
<evidence type="ECO:0000259" key="7">
    <source>
        <dbReference type="SMART" id="SM00382"/>
    </source>
</evidence>
<dbReference type="PANTHER" id="PTHR13779:SF7">
    <property type="entry name" value="ATPASE WRNIP1"/>
    <property type="match status" value="1"/>
</dbReference>
<keyword evidence="5" id="KW-0547">Nucleotide-binding</keyword>
<proteinExistence type="inferred from homology"/>
<feature type="domain" description="AAA+ ATPase" evidence="7">
    <location>
        <begin position="54"/>
        <end position="171"/>
    </location>
</feature>
<dbReference type="SMART" id="SM00382">
    <property type="entry name" value="AAA"/>
    <property type="match status" value="1"/>
</dbReference>
<evidence type="ECO:0000256" key="5">
    <source>
        <dbReference type="ARBA" id="ARBA00022741"/>
    </source>
</evidence>
<dbReference type="CDD" id="cd18139">
    <property type="entry name" value="HLD_clamp_RarA"/>
    <property type="match status" value="1"/>
</dbReference>
<dbReference type="Gene3D" id="1.20.272.10">
    <property type="match status" value="1"/>
</dbReference>
<keyword evidence="6" id="KW-0067">ATP-binding</keyword>
<dbReference type="GO" id="GO:0000731">
    <property type="term" value="P:DNA synthesis involved in DNA repair"/>
    <property type="evidence" value="ECO:0007669"/>
    <property type="project" value="TreeGrafter"/>
</dbReference>
<evidence type="ECO:0000313" key="8">
    <source>
        <dbReference type="EMBL" id="PIU42445.1"/>
    </source>
</evidence>
<dbReference type="GO" id="GO:0008047">
    <property type="term" value="F:enzyme activator activity"/>
    <property type="evidence" value="ECO:0007669"/>
    <property type="project" value="TreeGrafter"/>
</dbReference>
<dbReference type="Gene3D" id="1.10.3710.10">
    <property type="entry name" value="DNA polymerase III clamp loader subunits, C-terminal domain"/>
    <property type="match status" value="1"/>
</dbReference>
<dbReference type="FunFam" id="3.40.50.300:FF:000137">
    <property type="entry name" value="Replication-associated recombination protein A"/>
    <property type="match status" value="1"/>
</dbReference>
<dbReference type="SUPFAM" id="SSF52540">
    <property type="entry name" value="P-loop containing nucleoside triphosphate hydrolases"/>
    <property type="match status" value="1"/>
</dbReference>
<accession>A0A2J0KVM2</accession>
<dbReference type="Pfam" id="PF00004">
    <property type="entry name" value="AAA"/>
    <property type="match status" value="1"/>
</dbReference>
<dbReference type="Pfam" id="PF12002">
    <property type="entry name" value="MgsA_C"/>
    <property type="match status" value="1"/>
</dbReference>
<evidence type="ECO:0000256" key="4">
    <source>
        <dbReference type="ARBA" id="ARBA00022705"/>
    </source>
</evidence>
<gene>
    <name evidence="8" type="ORF">COS99_00215</name>
</gene>
<evidence type="ECO:0000256" key="2">
    <source>
        <dbReference type="ARBA" id="ARBA00008959"/>
    </source>
</evidence>
<evidence type="ECO:0000313" key="9">
    <source>
        <dbReference type="Proteomes" id="UP000230052"/>
    </source>
</evidence>
<dbReference type="Pfam" id="PF16193">
    <property type="entry name" value="AAA_assoc_2"/>
    <property type="match status" value="1"/>
</dbReference>
<keyword evidence="4" id="KW-0235">DNA replication</keyword>
<dbReference type="EMBL" id="PEWV01000004">
    <property type="protein sequence ID" value="PIU42445.1"/>
    <property type="molecule type" value="Genomic_DNA"/>
</dbReference>
<dbReference type="InterPro" id="IPR032423">
    <property type="entry name" value="AAA_assoc_2"/>
</dbReference>
<dbReference type="InterPro" id="IPR051314">
    <property type="entry name" value="AAA_ATPase_RarA/MGS1/WRNIP1"/>
</dbReference>
<dbReference type="InterPro" id="IPR008921">
    <property type="entry name" value="DNA_pol3_clamp-load_cplx_C"/>
</dbReference>
<dbReference type="AlphaFoldDB" id="A0A2J0KVM2"/>
<dbReference type="Gene3D" id="1.10.8.60">
    <property type="match status" value="1"/>
</dbReference>
<comment type="caution">
    <text evidence="8">The sequence shown here is derived from an EMBL/GenBank/DDBJ whole genome shotgun (WGS) entry which is preliminary data.</text>
</comment>